<keyword evidence="3" id="KW-1185">Reference proteome</keyword>
<accession>A0A151B7E9</accession>
<dbReference type="OrthoDB" id="1707681at2"/>
<keyword evidence="1" id="KW-0472">Membrane</keyword>
<dbReference type="PATRIC" id="fig|1121338.3.peg.214"/>
<proteinExistence type="predicted"/>
<dbReference type="RefSeq" id="WP_066821212.1">
    <property type="nucleotide sequence ID" value="NZ_LTBA01000001.1"/>
</dbReference>
<gene>
    <name evidence="2" type="ORF">CLTEP_02120</name>
</gene>
<keyword evidence="1" id="KW-0812">Transmembrane</keyword>
<dbReference type="Pfam" id="PF10779">
    <property type="entry name" value="XhlA"/>
    <property type="match status" value="1"/>
</dbReference>
<evidence type="ECO:0000256" key="1">
    <source>
        <dbReference type="SAM" id="Phobius"/>
    </source>
</evidence>
<sequence length="77" mass="9359">MNEELLRDKLNTHETRLNDHSKRLDKIEQSQVEFKIEIKNLCDNLRNLTNTMKWLMGIWVTSLLGFFFYVVQNKIFR</sequence>
<evidence type="ECO:0000313" key="3">
    <source>
        <dbReference type="Proteomes" id="UP000075531"/>
    </source>
</evidence>
<keyword evidence="1" id="KW-1133">Transmembrane helix</keyword>
<feature type="transmembrane region" description="Helical" evidence="1">
    <location>
        <begin position="54"/>
        <end position="71"/>
    </location>
</feature>
<dbReference type="InterPro" id="IPR019715">
    <property type="entry name" value="Haemolysin_XhlA"/>
</dbReference>
<reference evidence="2 3" key="1">
    <citation type="submission" date="2016-02" db="EMBL/GenBank/DDBJ databases">
        <title>Genome sequence of Clostridium tepidiprofundi DSM 19306.</title>
        <authorList>
            <person name="Poehlein A."/>
            <person name="Daniel R."/>
        </authorList>
    </citation>
    <scope>NUCLEOTIDE SEQUENCE [LARGE SCALE GENOMIC DNA]</scope>
    <source>
        <strain evidence="2 3">DSM 19306</strain>
    </source>
</reference>
<protein>
    <submittedName>
        <fullName evidence="2">Hemolysin XhlA</fullName>
    </submittedName>
</protein>
<comment type="caution">
    <text evidence="2">The sequence shown here is derived from an EMBL/GenBank/DDBJ whole genome shotgun (WGS) entry which is preliminary data.</text>
</comment>
<dbReference type="Proteomes" id="UP000075531">
    <property type="component" value="Unassembled WGS sequence"/>
</dbReference>
<dbReference type="EMBL" id="LTBA01000001">
    <property type="protein sequence ID" value="KYH35819.1"/>
    <property type="molecule type" value="Genomic_DNA"/>
</dbReference>
<evidence type="ECO:0000313" key="2">
    <source>
        <dbReference type="EMBL" id="KYH35819.1"/>
    </source>
</evidence>
<dbReference type="AlphaFoldDB" id="A0A151B7E9"/>
<organism evidence="2 3">
    <name type="scientific">Clostridium tepidiprofundi DSM 19306</name>
    <dbReference type="NCBI Taxonomy" id="1121338"/>
    <lineage>
        <taxon>Bacteria</taxon>
        <taxon>Bacillati</taxon>
        <taxon>Bacillota</taxon>
        <taxon>Clostridia</taxon>
        <taxon>Eubacteriales</taxon>
        <taxon>Clostridiaceae</taxon>
        <taxon>Clostridium</taxon>
    </lineage>
</organism>
<name>A0A151B7E9_9CLOT</name>
<dbReference type="STRING" id="1121338.CLTEP_02120"/>